<evidence type="ECO:0000256" key="7">
    <source>
        <dbReference type="ARBA" id="ARBA00047326"/>
    </source>
</evidence>
<accession>A0ABS3Q1K4</accession>
<evidence type="ECO:0000256" key="5">
    <source>
        <dbReference type="ARBA" id="ARBA00023004"/>
    </source>
</evidence>
<dbReference type="NCBIfam" id="NF004019">
    <property type="entry name" value="PRK05481.1"/>
    <property type="match status" value="1"/>
</dbReference>
<organism evidence="11 12">
    <name type="scientific">Thiomicrorhabdus marina</name>
    <dbReference type="NCBI Taxonomy" id="2818442"/>
    <lineage>
        <taxon>Bacteria</taxon>
        <taxon>Pseudomonadati</taxon>
        <taxon>Pseudomonadota</taxon>
        <taxon>Gammaproteobacteria</taxon>
        <taxon>Thiotrichales</taxon>
        <taxon>Piscirickettsiaceae</taxon>
        <taxon>Thiomicrorhabdus</taxon>
    </lineage>
</organism>
<feature type="region of interest" description="Disordered" evidence="9">
    <location>
        <begin position="1"/>
        <end position="50"/>
    </location>
</feature>
<dbReference type="NCBIfam" id="NF009544">
    <property type="entry name" value="PRK12928.1"/>
    <property type="match status" value="1"/>
</dbReference>
<evidence type="ECO:0000256" key="9">
    <source>
        <dbReference type="SAM" id="MobiDB-lite"/>
    </source>
</evidence>
<dbReference type="EMBL" id="JAGETV010000002">
    <property type="protein sequence ID" value="MBO1926197.1"/>
    <property type="molecule type" value="Genomic_DNA"/>
</dbReference>
<feature type="binding site" evidence="8">
    <location>
        <position position="84"/>
    </location>
    <ligand>
        <name>[4Fe-4S] cluster</name>
        <dbReference type="ChEBI" id="CHEBI:49883"/>
        <label>1</label>
    </ligand>
</feature>
<dbReference type="PANTHER" id="PTHR10949">
    <property type="entry name" value="LIPOYL SYNTHASE"/>
    <property type="match status" value="1"/>
</dbReference>
<keyword evidence="3 8" id="KW-0949">S-adenosyl-L-methionine</keyword>
<dbReference type="Pfam" id="PF16881">
    <property type="entry name" value="LIAS_N"/>
    <property type="match status" value="1"/>
</dbReference>
<dbReference type="InterPro" id="IPR013785">
    <property type="entry name" value="Aldolase_TIM"/>
</dbReference>
<dbReference type="InterPro" id="IPR058240">
    <property type="entry name" value="rSAM_sf"/>
</dbReference>
<dbReference type="SFLD" id="SFLDF00271">
    <property type="entry name" value="lipoyl_synthase"/>
    <property type="match status" value="1"/>
</dbReference>
<evidence type="ECO:0000313" key="11">
    <source>
        <dbReference type="EMBL" id="MBO1926197.1"/>
    </source>
</evidence>
<dbReference type="InterPro" id="IPR031691">
    <property type="entry name" value="LIAS_N"/>
</dbReference>
<dbReference type="InterPro" id="IPR007197">
    <property type="entry name" value="rSAM"/>
</dbReference>
<protein>
    <recommendedName>
        <fullName evidence="8">Lipoyl synthase</fullName>
        <ecNumber evidence="8">2.8.1.8</ecNumber>
    </recommendedName>
    <alternativeName>
        <fullName evidence="8">Lip-syn</fullName>
        <shortName evidence="8">LS</shortName>
    </alternativeName>
    <alternativeName>
        <fullName evidence="8">Lipoate synthase</fullName>
    </alternativeName>
    <alternativeName>
        <fullName evidence="8">Lipoic acid synthase</fullName>
    </alternativeName>
    <alternativeName>
        <fullName evidence="8">Sulfur insertion protein LipA</fullName>
    </alternativeName>
</protein>
<reference evidence="11 12" key="1">
    <citation type="submission" date="2021-03" db="EMBL/GenBank/DDBJ databases">
        <title>Thiomicrorhabdus sp.nov.,novel sulfur-oxidizing bacteria isolated from coastal sediment.</title>
        <authorList>
            <person name="Liu X."/>
        </authorList>
    </citation>
    <scope>NUCLEOTIDE SEQUENCE [LARGE SCALE GENOMIC DNA]</scope>
    <source>
        <strain evidence="11 12">6S2-11</strain>
    </source>
</reference>
<evidence type="ECO:0000256" key="4">
    <source>
        <dbReference type="ARBA" id="ARBA00022723"/>
    </source>
</evidence>
<keyword evidence="1 8" id="KW-0004">4Fe-4S</keyword>
<dbReference type="SFLD" id="SFLDS00029">
    <property type="entry name" value="Radical_SAM"/>
    <property type="match status" value="1"/>
</dbReference>
<dbReference type="HAMAP" id="MF_00206">
    <property type="entry name" value="Lipoyl_synth"/>
    <property type="match status" value="1"/>
</dbReference>
<comment type="pathway">
    <text evidence="8">Protein modification; protein lipoylation via endogenous pathway; protein N(6)-(lipoyl)lysine from octanoyl-[acyl-carrier-protein]: step 2/2.</text>
</comment>
<dbReference type="InterPro" id="IPR003698">
    <property type="entry name" value="Lipoyl_synth"/>
</dbReference>
<feature type="binding site" evidence="8">
    <location>
        <position position="89"/>
    </location>
    <ligand>
        <name>[4Fe-4S] cluster</name>
        <dbReference type="ChEBI" id="CHEBI:49883"/>
        <label>1</label>
    </ligand>
</feature>
<keyword evidence="4 8" id="KW-0479">Metal-binding</keyword>
<dbReference type="RefSeq" id="WP_208146680.1">
    <property type="nucleotide sequence ID" value="NZ_JAGETV010000002.1"/>
</dbReference>
<dbReference type="InterPro" id="IPR006638">
    <property type="entry name" value="Elp3/MiaA/NifB-like_rSAM"/>
</dbReference>
<dbReference type="Pfam" id="PF04055">
    <property type="entry name" value="Radical_SAM"/>
    <property type="match status" value="1"/>
</dbReference>
<evidence type="ECO:0000256" key="1">
    <source>
        <dbReference type="ARBA" id="ARBA00022485"/>
    </source>
</evidence>
<keyword evidence="8" id="KW-0963">Cytoplasm</keyword>
<keyword evidence="2 8" id="KW-0808">Transferase</keyword>
<name>A0ABS3Q1K4_9GAMM</name>
<dbReference type="PROSITE" id="PS51918">
    <property type="entry name" value="RADICAL_SAM"/>
    <property type="match status" value="1"/>
</dbReference>
<proteinExistence type="inferred from homology"/>
<evidence type="ECO:0000256" key="8">
    <source>
        <dbReference type="HAMAP-Rule" id="MF_00206"/>
    </source>
</evidence>
<feature type="binding site" evidence="8">
    <location>
        <position position="95"/>
    </location>
    <ligand>
        <name>[4Fe-4S] cluster</name>
        <dbReference type="ChEBI" id="CHEBI:49883"/>
        <label>1</label>
    </ligand>
</feature>
<comment type="caution">
    <text evidence="11">The sequence shown here is derived from an EMBL/GenBank/DDBJ whole genome shotgun (WGS) entry which is preliminary data.</text>
</comment>
<comment type="similarity">
    <text evidence="8">Belongs to the radical SAM superfamily. Lipoyl synthase family.</text>
</comment>
<feature type="domain" description="Radical SAM core" evidence="10">
    <location>
        <begin position="95"/>
        <end position="313"/>
    </location>
</feature>
<dbReference type="Proteomes" id="UP000664835">
    <property type="component" value="Unassembled WGS sequence"/>
</dbReference>
<sequence length="346" mass="38933">MSQPPQRQEIQLDQIGNVGSLKDRNAAMPKGQYKTKSLKHRPDPEAPKLKKPRWIKAQLPKAKDIHRIRELKNIMREQGLHSVCEEASCPNLAECFGHGTATFMIMGDICTRKCPFCDVTHGRPKALNQDEPSHLAGTVKAMGLNYIVITSVDRDDLRDGGAQHFNDCVAAIREQSPKTKIETLVPDFRGRLSVALETISKQPPDVLNHNLETVPRLYEEARPGADYQSSLDLLKRFKAMHPEVKTKSGLMVGLGETMEELLQVMRDLRAHNVEMLTVGQYLQPSSFHLSVKKYWSPEEFKQIEDAGYEMGFENVAAGPMVRSSYHADLQAKSSDKQNVSFNINLD</sequence>
<evidence type="ECO:0000259" key="10">
    <source>
        <dbReference type="PROSITE" id="PS51918"/>
    </source>
</evidence>
<dbReference type="EC" id="2.8.1.8" evidence="8"/>
<feature type="compositionally biased region" description="Polar residues" evidence="9">
    <location>
        <begin position="1"/>
        <end position="11"/>
    </location>
</feature>
<feature type="binding site" evidence="8">
    <location>
        <position position="110"/>
    </location>
    <ligand>
        <name>[4Fe-4S] cluster</name>
        <dbReference type="ChEBI" id="CHEBI:49883"/>
        <label>2</label>
        <note>4Fe-4S-S-AdoMet</note>
    </ligand>
</feature>
<dbReference type="PANTHER" id="PTHR10949:SF0">
    <property type="entry name" value="LIPOYL SYNTHASE, MITOCHONDRIAL"/>
    <property type="match status" value="1"/>
</dbReference>
<feature type="binding site" evidence="8">
    <location>
        <position position="117"/>
    </location>
    <ligand>
        <name>[4Fe-4S] cluster</name>
        <dbReference type="ChEBI" id="CHEBI:49883"/>
        <label>2</label>
        <note>4Fe-4S-S-AdoMet</note>
    </ligand>
</feature>
<gene>
    <name evidence="8 11" type="primary">lipA</name>
    <name evidence="11" type="ORF">J3998_01300</name>
</gene>
<comment type="function">
    <text evidence="8">Catalyzes the radical-mediated insertion of two sulfur atoms into the C-6 and C-8 positions of the octanoyl moiety bound to the lipoyl domains of lipoate-dependent enzymes, thereby converting the octanoylated domains into lipoylated derivatives.</text>
</comment>
<comment type="cofactor">
    <cofactor evidence="8">
        <name>[4Fe-4S] cluster</name>
        <dbReference type="ChEBI" id="CHEBI:49883"/>
    </cofactor>
    <text evidence="8">Binds 2 [4Fe-4S] clusters per subunit. One cluster is coordinated with 3 cysteines and an exchangeable S-adenosyl-L-methionine.</text>
</comment>
<keyword evidence="5 8" id="KW-0408">Iron</keyword>
<evidence type="ECO:0000256" key="2">
    <source>
        <dbReference type="ARBA" id="ARBA00022679"/>
    </source>
</evidence>
<feature type="binding site" evidence="8">
    <location>
        <position position="324"/>
    </location>
    <ligand>
        <name>[4Fe-4S] cluster</name>
        <dbReference type="ChEBI" id="CHEBI:49883"/>
        <label>1</label>
    </ligand>
</feature>
<dbReference type="Gene3D" id="3.20.20.70">
    <property type="entry name" value="Aldolase class I"/>
    <property type="match status" value="1"/>
</dbReference>
<dbReference type="GO" id="GO:0016992">
    <property type="term" value="F:lipoate synthase activity"/>
    <property type="evidence" value="ECO:0007669"/>
    <property type="project" value="UniProtKB-EC"/>
</dbReference>
<dbReference type="SMART" id="SM00729">
    <property type="entry name" value="Elp3"/>
    <property type="match status" value="1"/>
</dbReference>
<comment type="subcellular location">
    <subcellularLocation>
        <location evidence="8">Cytoplasm</location>
    </subcellularLocation>
</comment>
<comment type="catalytic activity">
    <reaction evidence="7 8">
        <text>[[Fe-S] cluster scaffold protein carrying a second [4Fe-4S](2+) cluster] + N(6)-octanoyl-L-lysyl-[protein] + 2 oxidized [2Fe-2S]-[ferredoxin] + 2 S-adenosyl-L-methionine + 4 H(+) = [[Fe-S] cluster scaffold protein] + N(6)-[(R)-dihydrolipoyl]-L-lysyl-[protein] + 4 Fe(3+) + 2 hydrogen sulfide + 2 5'-deoxyadenosine + 2 L-methionine + 2 reduced [2Fe-2S]-[ferredoxin]</text>
        <dbReference type="Rhea" id="RHEA:16585"/>
        <dbReference type="Rhea" id="RHEA-COMP:9928"/>
        <dbReference type="Rhea" id="RHEA-COMP:10000"/>
        <dbReference type="Rhea" id="RHEA-COMP:10001"/>
        <dbReference type="Rhea" id="RHEA-COMP:10475"/>
        <dbReference type="Rhea" id="RHEA-COMP:14568"/>
        <dbReference type="Rhea" id="RHEA-COMP:14569"/>
        <dbReference type="ChEBI" id="CHEBI:15378"/>
        <dbReference type="ChEBI" id="CHEBI:17319"/>
        <dbReference type="ChEBI" id="CHEBI:29034"/>
        <dbReference type="ChEBI" id="CHEBI:29919"/>
        <dbReference type="ChEBI" id="CHEBI:33722"/>
        <dbReference type="ChEBI" id="CHEBI:33737"/>
        <dbReference type="ChEBI" id="CHEBI:33738"/>
        <dbReference type="ChEBI" id="CHEBI:57844"/>
        <dbReference type="ChEBI" id="CHEBI:59789"/>
        <dbReference type="ChEBI" id="CHEBI:78809"/>
        <dbReference type="ChEBI" id="CHEBI:83100"/>
        <dbReference type="EC" id="2.8.1.8"/>
    </reaction>
</comment>
<dbReference type="PIRSF" id="PIRSF005963">
    <property type="entry name" value="Lipoyl_synth"/>
    <property type="match status" value="1"/>
</dbReference>
<evidence type="ECO:0000256" key="6">
    <source>
        <dbReference type="ARBA" id="ARBA00023014"/>
    </source>
</evidence>
<evidence type="ECO:0000256" key="3">
    <source>
        <dbReference type="ARBA" id="ARBA00022691"/>
    </source>
</evidence>
<keyword evidence="12" id="KW-1185">Reference proteome</keyword>
<feature type="binding site" evidence="8">
    <location>
        <position position="114"/>
    </location>
    <ligand>
        <name>[4Fe-4S] cluster</name>
        <dbReference type="ChEBI" id="CHEBI:49883"/>
        <label>2</label>
        <note>4Fe-4S-S-AdoMet</note>
    </ligand>
</feature>
<evidence type="ECO:0000313" key="12">
    <source>
        <dbReference type="Proteomes" id="UP000664835"/>
    </source>
</evidence>
<keyword evidence="6 8" id="KW-0411">Iron-sulfur</keyword>
<dbReference type="SUPFAM" id="SSF102114">
    <property type="entry name" value="Radical SAM enzymes"/>
    <property type="match status" value="1"/>
</dbReference>
<dbReference type="NCBIfam" id="TIGR00510">
    <property type="entry name" value="lipA"/>
    <property type="match status" value="1"/>
</dbReference>
<dbReference type="SFLD" id="SFLDG01058">
    <property type="entry name" value="lipoyl_synthase_like"/>
    <property type="match status" value="1"/>
</dbReference>